<evidence type="ECO:0000256" key="1">
    <source>
        <dbReference type="SAM" id="MobiDB-lite"/>
    </source>
</evidence>
<protein>
    <submittedName>
        <fullName evidence="3">Uncharacterized protein</fullName>
    </submittedName>
</protein>
<dbReference type="STRING" id="1114924.SAMN05216258_102503"/>
<proteinExistence type="predicted"/>
<keyword evidence="2" id="KW-0472">Membrane</keyword>
<accession>A0A1I3DC23</accession>
<dbReference type="RefSeq" id="WP_092858609.1">
    <property type="nucleotide sequence ID" value="NZ_FOQH01000002.1"/>
</dbReference>
<reference evidence="3 4" key="1">
    <citation type="submission" date="2016-10" db="EMBL/GenBank/DDBJ databases">
        <authorList>
            <person name="de Groot N.N."/>
        </authorList>
    </citation>
    <scope>NUCLEOTIDE SEQUENCE [LARGE SCALE GENOMIC DNA]</scope>
    <source>
        <strain evidence="3 4">CGMCC 1.11030</strain>
    </source>
</reference>
<keyword evidence="2" id="KW-0812">Transmembrane</keyword>
<sequence length="134" mass="13480">MASPLSLRPAPRARARLRAALLSAARLRAALLSAALLAPALLAPQAASAYVGPGAGLTAIGGMLALVAAVLLAIAGFVWYPLKRLLRGRRAGTTVAETPPAASIEPAAPPSPAAPVSRERPEPGAPETAGARDR</sequence>
<feature type="region of interest" description="Disordered" evidence="1">
    <location>
        <begin position="91"/>
        <end position="134"/>
    </location>
</feature>
<keyword evidence="4" id="KW-1185">Reference proteome</keyword>
<evidence type="ECO:0000313" key="4">
    <source>
        <dbReference type="Proteomes" id="UP000199377"/>
    </source>
</evidence>
<dbReference type="Proteomes" id="UP000199377">
    <property type="component" value="Unassembled WGS sequence"/>
</dbReference>
<dbReference type="EMBL" id="FOQH01000002">
    <property type="protein sequence ID" value="SFH84275.1"/>
    <property type="molecule type" value="Genomic_DNA"/>
</dbReference>
<dbReference type="AlphaFoldDB" id="A0A1I3DC23"/>
<keyword evidence="2" id="KW-1133">Transmembrane helix</keyword>
<feature type="transmembrane region" description="Helical" evidence="2">
    <location>
        <begin position="59"/>
        <end position="80"/>
    </location>
</feature>
<gene>
    <name evidence="3" type="ORF">SAMN05216258_102503</name>
</gene>
<feature type="compositionally biased region" description="Low complexity" evidence="1">
    <location>
        <begin position="96"/>
        <end position="106"/>
    </location>
</feature>
<name>A0A1I3DC23_9RHOB</name>
<evidence type="ECO:0000256" key="2">
    <source>
        <dbReference type="SAM" id="Phobius"/>
    </source>
</evidence>
<evidence type="ECO:0000313" key="3">
    <source>
        <dbReference type="EMBL" id="SFH84275.1"/>
    </source>
</evidence>
<organism evidence="3 4">
    <name type="scientific">Albimonas pacifica</name>
    <dbReference type="NCBI Taxonomy" id="1114924"/>
    <lineage>
        <taxon>Bacteria</taxon>
        <taxon>Pseudomonadati</taxon>
        <taxon>Pseudomonadota</taxon>
        <taxon>Alphaproteobacteria</taxon>
        <taxon>Rhodobacterales</taxon>
        <taxon>Paracoccaceae</taxon>
        <taxon>Albimonas</taxon>
    </lineage>
</organism>